<dbReference type="EMBL" id="CP001100">
    <property type="protein sequence ID" value="ACF13346.1"/>
    <property type="molecule type" value="Genomic_DNA"/>
</dbReference>
<evidence type="ECO:0000256" key="1">
    <source>
        <dbReference type="SAM" id="MobiDB-lite"/>
    </source>
</evidence>
<feature type="signal peptide" evidence="2">
    <location>
        <begin position="1"/>
        <end position="26"/>
    </location>
</feature>
<dbReference type="AlphaFoldDB" id="B3QWY2"/>
<name>B3QWY2_CHLT3</name>
<protein>
    <submittedName>
        <fullName evidence="3">Uncharacterized protein</fullName>
    </submittedName>
</protein>
<keyword evidence="4" id="KW-1185">Reference proteome</keyword>
<dbReference type="Proteomes" id="UP000001208">
    <property type="component" value="Chromosome"/>
</dbReference>
<evidence type="ECO:0000256" key="2">
    <source>
        <dbReference type="SAM" id="SignalP"/>
    </source>
</evidence>
<dbReference type="STRING" id="517418.Ctha_0878"/>
<organism evidence="3 4">
    <name type="scientific">Chloroherpeton thalassium (strain ATCC 35110 / GB-78)</name>
    <dbReference type="NCBI Taxonomy" id="517418"/>
    <lineage>
        <taxon>Bacteria</taxon>
        <taxon>Pseudomonadati</taxon>
        <taxon>Chlorobiota</taxon>
        <taxon>Chlorobiia</taxon>
        <taxon>Chlorobiales</taxon>
        <taxon>Chloroherpetonaceae</taxon>
        <taxon>Chloroherpeton</taxon>
    </lineage>
</organism>
<keyword evidence="2" id="KW-0732">Signal</keyword>
<feature type="region of interest" description="Disordered" evidence="1">
    <location>
        <begin position="164"/>
        <end position="183"/>
    </location>
</feature>
<reference evidence="3 4" key="1">
    <citation type="submission" date="2008-06" db="EMBL/GenBank/DDBJ databases">
        <title>Complete sequence of Chloroherpeton thalassium ATCC 35110.</title>
        <authorList>
            <consortium name="US DOE Joint Genome Institute"/>
            <person name="Lucas S."/>
            <person name="Copeland A."/>
            <person name="Lapidus A."/>
            <person name="Glavina del Rio T."/>
            <person name="Dalin E."/>
            <person name="Tice H."/>
            <person name="Bruce D."/>
            <person name="Goodwin L."/>
            <person name="Pitluck S."/>
            <person name="Schmutz J."/>
            <person name="Larimer F."/>
            <person name="Land M."/>
            <person name="Hauser L."/>
            <person name="Kyrpides N."/>
            <person name="Mikhailova N."/>
            <person name="Liu Z."/>
            <person name="Li T."/>
            <person name="Zhao F."/>
            <person name="Overmann J."/>
            <person name="Bryant D.A."/>
            <person name="Richardson P."/>
        </authorList>
    </citation>
    <scope>NUCLEOTIDE SEQUENCE [LARGE SCALE GENOMIC DNA]</scope>
    <source>
        <strain evidence="4">ATCC 35110 / GB-78</strain>
    </source>
</reference>
<feature type="chain" id="PRO_5002797733" evidence="2">
    <location>
        <begin position="27"/>
        <end position="214"/>
    </location>
</feature>
<evidence type="ECO:0000313" key="4">
    <source>
        <dbReference type="Proteomes" id="UP000001208"/>
    </source>
</evidence>
<evidence type="ECO:0000313" key="3">
    <source>
        <dbReference type="EMBL" id="ACF13346.1"/>
    </source>
</evidence>
<sequence>MKKPSLTALHIVSLLLLCLPLGALHAQETLVKKGLTVKQSNSTTPAACVFLGNAYSMAEKPATHDGVLLYTANALSNSGSLLNSFAIDIHPYWLSERKTVQAEKYFNATFSERLVRDFSFSIAASETFRNFDGISFAIAAKTNLIIGKPGQALSDELQALATPETVSTKNAKGQTAASETTPSQTRLMPIHLKKVGFSMEFAFSIFAAIPKKRF</sequence>
<proteinExistence type="predicted"/>
<dbReference type="HOGENOM" id="CLU_1286919_0_0_10"/>
<dbReference type="KEGG" id="cts:Ctha_0878"/>
<accession>B3QWY2</accession>
<dbReference type="RefSeq" id="WP_012499430.1">
    <property type="nucleotide sequence ID" value="NC_011026.1"/>
</dbReference>
<gene>
    <name evidence="3" type="ordered locus">Ctha_0878</name>
</gene>